<dbReference type="EMBL" id="PVWQ01000001">
    <property type="protein sequence ID" value="RDW93340.1"/>
    <property type="molecule type" value="Genomic_DNA"/>
</dbReference>
<dbReference type="RefSeq" id="XP_026608523.1">
    <property type="nucleotide sequence ID" value="XM_026742678.1"/>
</dbReference>
<comment type="caution">
    <text evidence="1">The sequence shown here is derived from an EMBL/GenBank/DDBJ whole genome shotgun (WGS) entry which is preliminary data.</text>
</comment>
<evidence type="ECO:0000313" key="1">
    <source>
        <dbReference type="EMBL" id="RDW93340.1"/>
    </source>
</evidence>
<keyword evidence="2" id="KW-1185">Reference proteome</keyword>
<dbReference type="OrthoDB" id="1720422at2759"/>
<dbReference type="InterPro" id="IPR032675">
    <property type="entry name" value="LRR_dom_sf"/>
</dbReference>
<dbReference type="GeneID" id="38111032"/>
<sequence length="485" mass="54859">MHQLTSPHLYEECVIPILEHRLRDLRISSEKTWFNSDGSKVSFDAGECCETEPDAFKKILNHPAFMNELADNFRSLMHHFSEATLQNFSWHLGCCVPDEVMGPTGYIPLNQNCIQSLSLITDGTCQSSTDMAGLSQLNNLRSLTWEGIDPDGDHGNLVACLTANSMHLKHLKLGVVSRHLSDPDLSWLDDSELHINELTGLRGCELGKGKADFGCLRHLSLSNIALGNSTPKMAYKHVNAFVHLHELESFTLRQCPGTVQFLTGLTGSGRPFHLRRFECVYPIDENKTHPVEAFLQLCDNLEELYLSKRTSICFKSIPRTVKRLVGHFLTFNGALTFQSPLDYALEYSLQGLPLELVGISVFSRPWLMEPRMQFMNIGHTLRLIHLRATFIGNENSPCDLVSQLLHSEDRERTEMSNLSSFAEWAFDTNGLLHLQAIAYGNFAGGQQYAWTRILLCRNSSNEVQGPRLRSYRVMTRQEYEPLLDT</sequence>
<dbReference type="SUPFAM" id="SSF52047">
    <property type="entry name" value="RNI-like"/>
    <property type="match status" value="1"/>
</dbReference>
<dbReference type="Proteomes" id="UP000256690">
    <property type="component" value="Unassembled WGS sequence"/>
</dbReference>
<dbReference type="AlphaFoldDB" id="A0A3D8T481"/>
<dbReference type="Gene3D" id="3.80.10.10">
    <property type="entry name" value="Ribonuclease Inhibitor"/>
    <property type="match status" value="1"/>
</dbReference>
<organism evidence="1 2">
    <name type="scientific">Aspergillus mulundensis</name>
    <dbReference type="NCBI Taxonomy" id="1810919"/>
    <lineage>
        <taxon>Eukaryota</taxon>
        <taxon>Fungi</taxon>
        <taxon>Dikarya</taxon>
        <taxon>Ascomycota</taxon>
        <taxon>Pezizomycotina</taxon>
        <taxon>Eurotiomycetes</taxon>
        <taxon>Eurotiomycetidae</taxon>
        <taxon>Eurotiales</taxon>
        <taxon>Aspergillaceae</taxon>
        <taxon>Aspergillus</taxon>
        <taxon>Aspergillus subgen. Nidulantes</taxon>
    </lineage>
</organism>
<accession>A0A3D8T481</accession>
<gene>
    <name evidence="1" type="ORF">DSM5745_00662</name>
</gene>
<name>A0A3D8T481_9EURO</name>
<reference evidence="1 2" key="1">
    <citation type="journal article" date="2018" name="IMA Fungus">
        <title>IMA Genome-F 9: Draft genome sequence of Annulohypoxylon stygium, Aspergillus mulundensis, Berkeleyomyces basicola (syn. Thielaviopsis basicola), Ceratocystis smalleyi, two Cercospora beticola strains, Coleophoma cylindrospora, Fusarium fracticaudum, Phialophora cf. hyalina, and Morchella septimelata.</title>
        <authorList>
            <person name="Wingfield B.D."/>
            <person name="Bills G.F."/>
            <person name="Dong Y."/>
            <person name="Huang W."/>
            <person name="Nel W.J."/>
            <person name="Swalarsk-Parry B.S."/>
            <person name="Vaghefi N."/>
            <person name="Wilken P.M."/>
            <person name="An Z."/>
            <person name="de Beer Z.W."/>
            <person name="De Vos L."/>
            <person name="Chen L."/>
            <person name="Duong T.A."/>
            <person name="Gao Y."/>
            <person name="Hammerbacher A."/>
            <person name="Kikkert J.R."/>
            <person name="Li Y."/>
            <person name="Li H."/>
            <person name="Li K."/>
            <person name="Li Q."/>
            <person name="Liu X."/>
            <person name="Ma X."/>
            <person name="Naidoo K."/>
            <person name="Pethybridge S.J."/>
            <person name="Sun J."/>
            <person name="Steenkamp E.T."/>
            <person name="van der Nest M.A."/>
            <person name="van Wyk S."/>
            <person name="Wingfield M.J."/>
            <person name="Xiong C."/>
            <person name="Yue Q."/>
            <person name="Zhang X."/>
        </authorList>
    </citation>
    <scope>NUCLEOTIDE SEQUENCE [LARGE SCALE GENOMIC DNA]</scope>
    <source>
        <strain evidence="1 2">DSM 5745</strain>
    </source>
</reference>
<proteinExistence type="predicted"/>
<evidence type="ECO:0000313" key="2">
    <source>
        <dbReference type="Proteomes" id="UP000256690"/>
    </source>
</evidence>
<protein>
    <submittedName>
        <fullName evidence="1">Uncharacterized protein</fullName>
    </submittedName>
</protein>